<dbReference type="InterPro" id="IPR040079">
    <property type="entry name" value="Glutathione_S-Trfase"/>
</dbReference>
<comment type="catalytic activity">
    <reaction evidence="4">
        <text>RX + glutathione = an S-substituted glutathione + a halide anion + H(+)</text>
        <dbReference type="Rhea" id="RHEA:16437"/>
        <dbReference type="ChEBI" id="CHEBI:15378"/>
        <dbReference type="ChEBI" id="CHEBI:16042"/>
        <dbReference type="ChEBI" id="CHEBI:17792"/>
        <dbReference type="ChEBI" id="CHEBI:57925"/>
        <dbReference type="ChEBI" id="CHEBI:90779"/>
        <dbReference type="EC" id="2.5.1.18"/>
    </reaction>
</comment>
<sequence length="213" mass="24764">MSGLKPLTLWIHAQGPNPKKVLIVLEELGVPYESITIHKPKDASFLAINPNGRLPAIQDPNNNDLILWESGAIVEYVVETYDKENKLTFASNPEKWFLKQFLHFQMSGQGPYFGQASWFRVYHPEDVPSAKKRYADETVRVIDVLNTILEGKKYLVGEKFTYADLVFIPWDEVVRVYIKDIWEGYEIEQKYPNFLAWHNRLMERRSVKKAYGA</sequence>
<dbReference type="SUPFAM" id="SSF47616">
    <property type="entry name" value="GST C-terminal domain-like"/>
    <property type="match status" value="1"/>
</dbReference>
<dbReference type="Gene3D" id="1.20.1050.130">
    <property type="match status" value="1"/>
</dbReference>
<dbReference type="Proteomes" id="UP000030151">
    <property type="component" value="Unassembled WGS sequence"/>
</dbReference>
<dbReference type="InterPro" id="IPR004046">
    <property type="entry name" value="GST_C"/>
</dbReference>
<dbReference type="CDD" id="cd03048">
    <property type="entry name" value="GST_N_Ure2p_like"/>
    <property type="match status" value="1"/>
</dbReference>
<evidence type="ECO:0000256" key="6">
    <source>
        <dbReference type="RuleBase" id="RU003494"/>
    </source>
</evidence>
<evidence type="ECO:0000256" key="3">
    <source>
        <dbReference type="ARBA" id="ARBA00022679"/>
    </source>
</evidence>
<keyword evidence="3 9" id="KW-0808">Transferase</keyword>
<evidence type="ECO:0000256" key="2">
    <source>
        <dbReference type="ARBA" id="ARBA00012452"/>
    </source>
</evidence>
<dbReference type="SFLD" id="SFLDG01151">
    <property type="entry name" value="Main.2:_Nu-like"/>
    <property type="match status" value="1"/>
</dbReference>
<organism evidence="9 10">
    <name type="scientific">Metarhizium robertsii</name>
    <dbReference type="NCBI Taxonomy" id="568076"/>
    <lineage>
        <taxon>Eukaryota</taxon>
        <taxon>Fungi</taxon>
        <taxon>Dikarya</taxon>
        <taxon>Ascomycota</taxon>
        <taxon>Pezizomycotina</taxon>
        <taxon>Sordariomycetes</taxon>
        <taxon>Hypocreomycetidae</taxon>
        <taxon>Hypocreales</taxon>
        <taxon>Clavicipitaceae</taxon>
        <taxon>Metarhizium</taxon>
    </lineage>
</organism>
<evidence type="ECO:0000259" key="8">
    <source>
        <dbReference type="Pfam" id="PF02798"/>
    </source>
</evidence>
<feature type="domain" description="GST N-terminal" evidence="8">
    <location>
        <begin position="6"/>
        <end position="78"/>
    </location>
</feature>
<evidence type="ECO:0000256" key="5">
    <source>
        <dbReference type="ARBA" id="ARBA00060024"/>
    </source>
</evidence>
<dbReference type="EC" id="2.5.1.18" evidence="2"/>
<dbReference type="GO" id="GO:0005634">
    <property type="term" value="C:nucleus"/>
    <property type="evidence" value="ECO:0007669"/>
    <property type="project" value="UniProtKB-ARBA"/>
</dbReference>
<dbReference type="AlphaFoldDB" id="A0A014N145"/>
<comment type="function">
    <text evidence="5">Involved in the oxidative stress response and detoxification.</text>
</comment>
<comment type="similarity">
    <text evidence="1 6">Belongs to the GST superfamily.</text>
</comment>
<dbReference type="HOGENOM" id="CLU_011226_14_2_1"/>
<protein>
    <recommendedName>
        <fullName evidence="2">glutathione transferase</fullName>
        <ecNumber evidence="2">2.5.1.18</ecNumber>
    </recommendedName>
</protein>
<evidence type="ECO:0000259" key="7">
    <source>
        <dbReference type="Pfam" id="PF00043"/>
    </source>
</evidence>
<dbReference type="FunFam" id="1.20.1050.130:FF:000016">
    <property type="entry name" value="Glutathione S-transferase 1"/>
    <property type="match status" value="1"/>
</dbReference>
<dbReference type="Pfam" id="PF00043">
    <property type="entry name" value="GST_C"/>
    <property type="match status" value="1"/>
</dbReference>
<accession>A0A014N145</accession>
<comment type="caution">
    <text evidence="9">The sequence shown here is derived from an EMBL/GenBank/DDBJ whole genome shotgun (WGS) entry which is preliminary data.</text>
</comment>
<dbReference type="SFLD" id="SFLDG00358">
    <property type="entry name" value="Main_(cytGST)"/>
    <property type="match status" value="1"/>
</dbReference>
<evidence type="ECO:0000313" key="9">
    <source>
        <dbReference type="EMBL" id="EXU99199.1"/>
    </source>
</evidence>
<dbReference type="SFLD" id="SFLDS00019">
    <property type="entry name" value="Glutathione_Transferase_(cytos"/>
    <property type="match status" value="1"/>
</dbReference>
<dbReference type="EMBL" id="JELW01000020">
    <property type="protein sequence ID" value="EXU99199.1"/>
    <property type="molecule type" value="Genomic_DNA"/>
</dbReference>
<feature type="domain" description="Glutathione S-transferase C-terminal" evidence="7">
    <location>
        <begin position="118"/>
        <end position="204"/>
    </location>
</feature>
<gene>
    <name evidence="9" type="ORF">X797_007627</name>
</gene>
<evidence type="ECO:0000256" key="4">
    <source>
        <dbReference type="ARBA" id="ARBA00047960"/>
    </source>
</evidence>
<evidence type="ECO:0000256" key="1">
    <source>
        <dbReference type="ARBA" id="ARBA00007409"/>
    </source>
</evidence>
<dbReference type="eggNOG" id="KOG0867">
    <property type="taxonomic scope" value="Eukaryota"/>
</dbReference>
<dbReference type="SUPFAM" id="SSF52833">
    <property type="entry name" value="Thioredoxin-like"/>
    <property type="match status" value="1"/>
</dbReference>
<dbReference type="InterPro" id="IPR036282">
    <property type="entry name" value="Glutathione-S-Trfase_C_sf"/>
</dbReference>
<name>A0A014N145_9HYPO</name>
<dbReference type="PANTHER" id="PTHR44051:SF3">
    <property type="entry name" value="TRANSCRIPTIONAL REGULATOR URE2"/>
    <property type="match status" value="1"/>
</dbReference>
<dbReference type="GO" id="GO:0004364">
    <property type="term" value="F:glutathione transferase activity"/>
    <property type="evidence" value="ECO:0007669"/>
    <property type="project" value="UniProtKB-EC"/>
</dbReference>
<evidence type="ECO:0000313" key="10">
    <source>
        <dbReference type="Proteomes" id="UP000030151"/>
    </source>
</evidence>
<dbReference type="GO" id="GO:0005737">
    <property type="term" value="C:cytoplasm"/>
    <property type="evidence" value="ECO:0007669"/>
    <property type="project" value="UniProtKB-ARBA"/>
</dbReference>
<dbReference type="Pfam" id="PF02798">
    <property type="entry name" value="GST_N"/>
    <property type="match status" value="1"/>
</dbReference>
<dbReference type="PANTHER" id="PTHR44051">
    <property type="entry name" value="GLUTATHIONE S-TRANSFERASE-RELATED"/>
    <property type="match status" value="1"/>
</dbReference>
<dbReference type="InterPro" id="IPR036249">
    <property type="entry name" value="Thioredoxin-like_sf"/>
</dbReference>
<reference evidence="9 10" key="1">
    <citation type="submission" date="2014-02" db="EMBL/GenBank/DDBJ databases">
        <title>The genome sequence of the entomopathogenic fungus Metarhizium robertsii ARSEF 2575.</title>
        <authorList>
            <person name="Giuliano Garisto Donzelli B."/>
            <person name="Roe B.A."/>
            <person name="Macmil S.L."/>
            <person name="Krasnoff S.B."/>
            <person name="Gibson D.M."/>
        </authorList>
    </citation>
    <scope>NUCLEOTIDE SEQUENCE [LARGE SCALE GENOMIC DNA]</scope>
    <source>
        <strain evidence="9 10">ARSEF 2575</strain>
    </source>
</reference>
<dbReference type="InterPro" id="IPR004045">
    <property type="entry name" value="Glutathione_S-Trfase_N"/>
</dbReference>
<proteinExistence type="inferred from homology"/>